<dbReference type="Pfam" id="PF19673">
    <property type="entry name" value="DUF6176"/>
    <property type="match status" value="1"/>
</dbReference>
<evidence type="ECO:0000313" key="2">
    <source>
        <dbReference type="Proteomes" id="UP001597506"/>
    </source>
</evidence>
<sequence>MNVELSKFKVKKGKTEVVDEWMNFLNQHMEQVLLTLKDEKMYVESIFREKDAENEYLYWFSVQDEGGNNVEESRHEVDKKHLEYWYECIDEEIPHVDLETKVVMIPDTIRNVME</sequence>
<comment type="caution">
    <text evidence="1">The sequence shown here is derived from an EMBL/GenBank/DDBJ whole genome shotgun (WGS) entry which is preliminary data.</text>
</comment>
<organism evidence="1 2">
    <name type="scientific">Bacillus seohaeanensis</name>
    <dbReference type="NCBI Taxonomy" id="284580"/>
    <lineage>
        <taxon>Bacteria</taxon>
        <taxon>Bacillati</taxon>
        <taxon>Bacillota</taxon>
        <taxon>Bacilli</taxon>
        <taxon>Bacillales</taxon>
        <taxon>Bacillaceae</taxon>
        <taxon>Bacillus</taxon>
    </lineage>
</organism>
<keyword evidence="2" id="KW-1185">Reference proteome</keyword>
<name>A0ABW5RTX0_9BACI</name>
<dbReference type="Proteomes" id="UP001597506">
    <property type="component" value="Unassembled WGS sequence"/>
</dbReference>
<dbReference type="InterPro" id="IPR046174">
    <property type="entry name" value="DUF6176"/>
</dbReference>
<protein>
    <submittedName>
        <fullName evidence="1">DUF6176 family protein</fullName>
    </submittedName>
</protein>
<gene>
    <name evidence="1" type="ORF">ACFSUL_14340</name>
</gene>
<accession>A0ABW5RTX0</accession>
<dbReference type="RefSeq" id="WP_071413917.1">
    <property type="nucleotide sequence ID" value="NZ_JBHUMF010000031.1"/>
</dbReference>
<dbReference type="EMBL" id="JBHUMF010000031">
    <property type="protein sequence ID" value="MFD2681917.1"/>
    <property type="molecule type" value="Genomic_DNA"/>
</dbReference>
<proteinExistence type="predicted"/>
<evidence type="ECO:0000313" key="1">
    <source>
        <dbReference type="EMBL" id="MFD2681917.1"/>
    </source>
</evidence>
<reference evidence="2" key="1">
    <citation type="journal article" date="2019" name="Int. J. Syst. Evol. Microbiol.">
        <title>The Global Catalogue of Microorganisms (GCM) 10K type strain sequencing project: providing services to taxonomists for standard genome sequencing and annotation.</title>
        <authorList>
            <consortium name="The Broad Institute Genomics Platform"/>
            <consortium name="The Broad Institute Genome Sequencing Center for Infectious Disease"/>
            <person name="Wu L."/>
            <person name="Ma J."/>
        </authorList>
    </citation>
    <scope>NUCLEOTIDE SEQUENCE [LARGE SCALE GENOMIC DNA]</scope>
    <source>
        <strain evidence="2">KCTC 3913</strain>
    </source>
</reference>